<gene>
    <name evidence="6" type="ORF">Ato02nite_055370</name>
</gene>
<dbReference type="InterPro" id="IPR009057">
    <property type="entry name" value="Homeodomain-like_sf"/>
</dbReference>
<dbReference type="RefSeq" id="WP_213009543.1">
    <property type="nucleotide sequence ID" value="NZ_BOQN01000070.1"/>
</dbReference>
<dbReference type="PANTHER" id="PTHR30055">
    <property type="entry name" value="HTH-TYPE TRANSCRIPTIONAL REGULATOR RUTR"/>
    <property type="match status" value="1"/>
</dbReference>
<keyword evidence="7" id="KW-1185">Reference proteome</keyword>
<proteinExistence type="predicted"/>
<sequence>MEGVRDDARRNRERILEVARVAVREQGTQTSLREIARRAEVGMGTLYRHFPSREALLDQLTHRRFDHLGKRAAQLANAADPAGALTAWLTEFAYGCAAYRGLPDEILATFADETSSLHPACVDLQNAVQRLLTAAQAAGAIRPDLTAGELFALVAAVAWIAEQAPIARERLLDLILSGLEQPAR</sequence>
<dbReference type="GO" id="GO:0000976">
    <property type="term" value="F:transcription cis-regulatory region binding"/>
    <property type="evidence" value="ECO:0007669"/>
    <property type="project" value="TreeGrafter"/>
</dbReference>
<dbReference type="SUPFAM" id="SSF46689">
    <property type="entry name" value="Homeodomain-like"/>
    <property type="match status" value="1"/>
</dbReference>
<evidence type="ECO:0000256" key="3">
    <source>
        <dbReference type="ARBA" id="ARBA00023163"/>
    </source>
</evidence>
<dbReference type="Proteomes" id="UP000677082">
    <property type="component" value="Unassembled WGS sequence"/>
</dbReference>
<keyword evidence="3" id="KW-0804">Transcription</keyword>
<evidence type="ECO:0000256" key="2">
    <source>
        <dbReference type="ARBA" id="ARBA00023125"/>
    </source>
</evidence>
<reference evidence="6 7" key="1">
    <citation type="submission" date="2021-03" db="EMBL/GenBank/DDBJ databases">
        <title>Whole genome shotgun sequence of Actinoplanes toevensis NBRC 105298.</title>
        <authorList>
            <person name="Komaki H."/>
            <person name="Tamura T."/>
        </authorList>
    </citation>
    <scope>NUCLEOTIDE SEQUENCE [LARGE SCALE GENOMIC DNA]</scope>
    <source>
        <strain evidence="6 7">NBRC 105298</strain>
    </source>
</reference>
<dbReference type="PRINTS" id="PR00455">
    <property type="entry name" value="HTHTETR"/>
</dbReference>
<keyword evidence="1" id="KW-0805">Transcription regulation</keyword>
<keyword evidence="2 4" id="KW-0238">DNA-binding</keyword>
<dbReference type="GO" id="GO:0003700">
    <property type="term" value="F:DNA-binding transcription factor activity"/>
    <property type="evidence" value="ECO:0007669"/>
    <property type="project" value="TreeGrafter"/>
</dbReference>
<evidence type="ECO:0000313" key="6">
    <source>
        <dbReference type="EMBL" id="GIM93744.1"/>
    </source>
</evidence>
<accession>A0A919TD06</accession>
<dbReference type="InterPro" id="IPR001647">
    <property type="entry name" value="HTH_TetR"/>
</dbReference>
<dbReference type="PANTHER" id="PTHR30055:SF234">
    <property type="entry name" value="HTH-TYPE TRANSCRIPTIONAL REGULATOR BETI"/>
    <property type="match status" value="1"/>
</dbReference>
<dbReference type="InterPro" id="IPR050109">
    <property type="entry name" value="HTH-type_TetR-like_transc_reg"/>
</dbReference>
<feature type="DNA-binding region" description="H-T-H motif" evidence="4">
    <location>
        <begin position="31"/>
        <end position="50"/>
    </location>
</feature>
<dbReference type="EMBL" id="BOQN01000070">
    <property type="protein sequence ID" value="GIM93744.1"/>
    <property type="molecule type" value="Genomic_DNA"/>
</dbReference>
<evidence type="ECO:0000256" key="1">
    <source>
        <dbReference type="ARBA" id="ARBA00023015"/>
    </source>
</evidence>
<feature type="domain" description="HTH tetR-type" evidence="5">
    <location>
        <begin position="9"/>
        <end position="68"/>
    </location>
</feature>
<evidence type="ECO:0000259" key="5">
    <source>
        <dbReference type="PROSITE" id="PS50977"/>
    </source>
</evidence>
<organism evidence="6 7">
    <name type="scientific">Paractinoplanes toevensis</name>
    <dbReference type="NCBI Taxonomy" id="571911"/>
    <lineage>
        <taxon>Bacteria</taxon>
        <taxon>Bacillati</taxon>
        <taxon>Actinomycetota</taxon>
        <taxon>Actinomycetes</taxon>
        <taxon>Micromonosporales</taxon>
        <taxon>Micromonosporaceae</taxon>
        <taxon>Paractinoplanes</taxon>
    </lineage>
</organism>
<protein>
    <submittedName>
        <fullName evidence="6">TetR family transcriptional regulator</fullName>
    </submittedName>
</protein>
<dbReference type="AlphaFoldDB" id="A0A919TD06"/>
<dbReference type="InterPro" id="IPR036271">
    <property type="entry name" value="Tet_transcr_reg_TetR-rel_C_sf"/>
</dbReference>
<evidence type="ECO:0000313" key="7">
    <source>
        <dbReference type="Proteomes" id="UP000677082"/>
    </source>
</evidence>
<dbReference type="Gene3D" id="1.10.357.10">
    <property type="entry name" value="Tetracycline Repressor, domain 2"/>
    <property type="match status" value="1"/>
</dbReference>
<dbReference type="InterPro" id="IPR049445">
    <property type="entry name" value="TetR_SbtR-like_C"/>
</dbReference>
<dbReference type="Pfam" id="PF00440">
    <property type="entry name" value="TetR_N"/>
    <property type="match status" value="1"/>
</dbReference>
<dbReference type="PROSITE" id="PS50977">
    <property type="entry name" value="HTH_TETR_2"/>
    <property type="match status" value="1"/>
</dbReference>
<dbReference type="SUPFAM" id="SSF48498">
    <property type="entry name" value="Tetracyclin repressor-like, C-terminal domain"/>
    <property type="match status" value="1"/>
</dbReference>
<name>A0A919TD06_9ACTN</name>
<comment type="caution">
    <text evidence="6">The sequence shown here is derived from an EMBL/GenBank/DDBJ whole genome shotgun (WGS) entry which is preliminary data.</text>
</comment>
<evidence type="ECO:0000256" key="4">
    <source>
        <dbReference type="PROSITE-ProRule" id="PRU00335"/>
    </source>
</evidence>
<dbReference type="Pfam" id="PF21597">
    <property type="entry name" value="TetR_C_43"/>
    <property type="match status" value="1"/>
</dbReference>